<dbReference type="SUPFAM" id="SSF103481">
    <property type="entry name" value="Multidrug resistance efflux transporter EmrE"/>
    <property type="match status" value="1"/>
</dbReference>
<dbReference type="EMBL" id="AP012603">
    <property type="protein sequence ID" value="BAM90773.1"/>
    <property type="molecule type" value="Genomic_DNA"/>
</dbReference>
<dbReference type="Gene3D" id="1.10.3730.20">
    <property type="match status" value="1"/>
</dbReference>
<dbReference type="GeneID" id="301821195"/>
<dbReference type="RefSeq" id="WP_015667863.1">
    <property type="nucleotide sequence ID" value="NC_020453.1"/>
</dbReference>
<feature type="transmembrane region" description="Helical" evidence="1">
    <location>
        <begin position="48"/>
        <end position="66"/>
    </location>
</feature>
<accession>M4ZA78</accession>
<keyword evidence="1" id="KW-0812">Transmembrane</keyword>
<sequence length="89" mass="9390">MTPFPPPGFTMTDKFPLATELALLLLLSALWGASYSIGVLLLGEQLSLTAWAGLACVVAGVIAMTLPTNAARDHASASNLMRHTRPPSR</sequence>
<dbReference type="AlphaFoldDB" id="M4ZA78"/>
<evidence type="ECO:0000313" key="3">
    <source>
        <dbReference type="Proteomes" id="UP000011841"/>
    </source>
</evidence>
<reference evidence="2 3" key="1">
    <citation type="journal article" date="2013" name="Appl. Environ. Microbiol.">
        <title>Genome analysis suggests that the soil oligotrophic bacterium Agromonas oligotrophica (Bradyrhizobium oligotrophicum) is a nitrogen-fixing symbiont of Aeschynomene indica.</title>
        <authorList>
            <person name="Okubo T."/>
            <person name="Fukushima S."/>
            <person name="Itakura M."/>
            <person name="Oshima K."/>
            <person name="Longtonglang A."/>
            <person name="Teaumroong N."/>
            <person name="Mitsui H."/>
            <person name="Hattori M."/>
            <person name="Hattori R."/>
            <person name="Hattori T."/>
            <person name="Minamisawa K."/>
        </authorList>
    </citation>
    <scope>NUCLEOTIDE SEQUENCE [LARGE SCALE GENOMIC DNA]</scope>
    <source>
        <strain evidence="2 3">S58</strain>
    </source>
</reference>
<gene>
    <name evidence="2" type="ORF">S58_47940</name>
</gene>
<keyword evidence="1" id="KW-1133">Transmembrane helix</keyword>
<protein>
    <recommendedName>
        <fullName evidence="4">EamA domain-containing protein</fullName>
    </recommendedName>
</protein>
<evidence type="ECO:0008006" key="4">
    <source>
        <dbReference type="Google" id="ProtNLM"/>
    </source>
</evidence>
<evidence type="ECO:0000256" key="1">
    <source>
        <dbReference type="SAM" id="Phobius"/>
    </source>
</evidence>
<dbReference type="HOGENOM" id="CLU_2448811_0_0_5"/>
<proteinExistence type="predicted"/>
<dbReference type="KEGG" id="aol:S58_47940"/>
<name>M4ZA78_9BRAD</name>
<organism evidence="2 3">
    <name type="scientific">Bradyrhizobium oligotrophicum S58</name>
    <dbReference type="NCBI Taxonomy" id="1245469"/>
    <lineage>
        <taxon>Bacteria</taxon>
        <taxon>Pseudomonadati</taxon>
        <taxon>Pseudomonadota</taxon>
        <taxon>Alphaproteobacteria</taxon>
        <taxon>Hyphomicrobiales</taxon>
        <taxon>Nitrobacteraceae</taxon>
        <taxon>Bradyrhizobium</taxon>
    </lineage>
</organism>
<evidence type="ECO:0000313" key="2">
    <source>
        <dbReference type="EMBL" id="BAM90773.1"/>
    </source>
</evidence>
<feature type="transmembrane region" description="Helical" evidence="1">
    <location>
        <begin position="21"/>
        <end position="42"/>
    </location>
</feature>
<keyword evidence="3" id="KW-1185">Reference proteome</keyword>
<keyword evidence="1" id="KW-0472">Membrane</keyword>
<dbReference type="Proteomes" id="UP000011841">
    <property type="component" value="Chromosome"/>
</dbReference>
<dbReference type="InterPro" id="IPR037185">
    <property type="entry name" value="EmrE-like"/>
</dbReference>